<dbReference type="PIRSF" id="PIRSF038994">
    <property type="entry name" value="NagA"/>
    <property type="match status" value="1"/>
</dbReference>
<dbReference type="GO" id="GO:0019262">
    <property type="term" value="P:N-acetylneuraminate catabolic process"/>
    <property type="evidence" value="ECO:0007669"/>
    <property type="project" value="UniProtKB-ARBA"/>
</dbReference>
<comment type="caution">
    <text evidence="13">The sequence shown here is derived from an EMBL/GenBank/DDBJ whole genome shotgun (WGS) entry which is preliminary data.</text>
</comment>
<gene>
    <name evidence="13" type="ORF">J437_LFUL003224</name>
</gene>
<evidence type="ECO:0000256" key="3">
    <source>
        <dbReference type="ARBA" id="ARBA00018029"/>
    </source>
</evidence>
<protein>
    <recommendedName>
        <fullName evidence="3 8">N-acetylglucosamine-6-phosphate deacetylase</fullName>
        <ecNumber evidence="2 8">3.5.1.25</ecNumber>
    </recommendedName>
</protein>
<comment type="similarity">
    <text evidence="1 8">Belongs to the metallo-dependent hydrolases superfamily. NagA family.</text>
</comment>
<evidence type="ECO:0000256" key="1">
    <source>
        <dbReference type="ARBA" id="ARBA00010716"/>
    </source>
</evidence>
<keyword evidence="14" id="KW-1185">Reference proteome</keyword>
<evidence type="ECO:0000313" key="14">
    <source>
        <dbReference type="Proteomes" id="UP000792457"/>
    </source>
</evidence>
<proteinExistence type="inferred from homology"/>
<feature type="binding site" evidence="10">
    <location>
        <position position="237"/>
    </location>
    <ligand>
        <name>substrate</name>
    </ligand>
</feature>
<dbReference type="EMBL" id="KZ308115">
    <property type="protein sequence ID" value="KAG8221848.1"/>
    <property type="molecule type" value="Genomic_DNA"/>
</dbReference>
<feature type="binding site" evidence="10">
    <location>
        <position position="266"/>
    </location>
    <ligand>
        <name>substrate</name>
    </ligand>
</feature>
<feature type="binding site" evidence="11">
    <location>
        <position position="138"/>
    </location>
    <ligand>
        <name>Zn(2+)</name>
        <dbReference type="ChEBI" id="CHEBI:29105"/>
    </ligand>
</feature>
<feature type="active site" description="Proton donor/acceptor" evidence="9">
    <location>
        <position position="288"/>
    </location>
</feature>
<evidence type="ECO:0000256" key="6">
    <source>
        <dbReference type="ARBA" id="ARBA00023277"/>
    </source>
</evidence>
<dbReference type="FunFam" id="3.20.20.140:FF:000023">
    <property type="entry name" value="N-acetylglucosamine-6-phosphate deacetylase"/>
    <property type="match status" value="1"/>
</dbReference>
<dbReference type="SUPFAM" id="SSF51338">
    <property type="entry name" value="Composite domain of metallo-dependent hydrolases"/>
    <property type="match status" value="1"/>
</dbReference>
<feature type="binding site" evidence="11">
    <location>
        <position position="205"/>
    </location>
    <ligand>
        <name>Zn(2+)</name>
        <dbReference type="ChEBI" id="CHEBI:29105"/>
    </ligand>
</feature>
<dbReference type="CDD" id="cd00854">
    <property type="entry name" value="NagA"/>
    <property type="match status" value="1"/>
</dbReference>
<keyword evidence="6 8" id="KW-0119">Carbohydrate metabolism</keyword>
<dbReference type="SUPFAM" id="SSF51556">
    <property type="entry name" value="Metallo-dependent hydrolases"/>
    <property type="match status" value="1"/>
</dbReference>
<dbReference type="Gene3D" id="3.20.20.140">
    <property type="entry name" value="Metal-dependent hydrolases"/>
    <property type="match status" value="1"/>
</dbReference>
<dbReference type="InterPro" id="IPR011059">
    <property type="entry name" value="Metal-dep_hydrolase_composite"/>
</dbReference>
<feature type="domain" description="Amidohydrolase-related" evidence="12">
    <location>
        <begin position="58"/>
        <end position="393"/>
    </location>
</feature>
<name>A0A8K0JX62_LADFU</name>
<comment type="catalytic activity">
    <reaction evidence="7 8">
        <text>N-acetyl-D-glucosamine 6-phosphate + H2O = D-glucosamine 6-phosphate + acetate</text>
        <dbReference type="Rhea" id="RHEA:22936"/>
        <dbReference type="ChEBI" id="CHEBI:15377"/>
        <dbReference type="ChEBI" id="CHEBI:30089"/>
        <dbReference type="ChEBI" id="CHEBI:57513"/>
        <dbReference type="ChEBI" id="CHEBI:58725"/>
        <dbReference type="EC" id="3.5.1.25"/>
    </reaction>
</comment>
<evidence type="ECO:0000313" key="13">
    <source>
        <dbReference type="EMBL" id="KAG8221848.1"/>
    </source>
</evidence>
<keyword evidence="4 11" id="KW-0479">Metal-binding</keyword>
<dbReference type="PANTHER" id="PTHR11113:SF14">
    <property type="entry name" value="N-ACETYLGLUCOSAMINE-6-PHOSPHATE DEACETYLASE"/>
    <property type="match status" value="1"/>
</dbReference>
<dbReference type="AlphaFoldDB" id="A0A8K0JX62"/>
<dbReference type="InterPro" id="IPR032466">
    <property type="entry name" value="Metal_Hydrolase"/>
</dbReference>
<comment type="cofactor">
    <cofactor evidence="11">
        <name>a divalent metal cation</name>
        <dbReference type="ChEBI" id="CHEBI:60240"/>
    </cofactor>
    <text evidence="11">Binds 1 divalent metal cation per subunit.</text>
</comment>
<dbReference type="NCBIfam" id="TIGR00221">
    <property type="entry name" value="nagA"/>
    <property type="match status" value="1"/>
</dbReference>
<dbReference type="GO" id="GO:0006046">
    <property type="term" value="P:N-acetylglucosamine catabolic process"/>
    <property type="evidence" value="ECO:0007669"/>
    <property type="project" value="TreeGrafter"/>
</dbReference>
<dbReference type="GO" id="GO:0106279">
    <property type="term" value="P:negative regulation of UDP-N-acetylglucosamine biosynthetic process"/>
    <property type="evidence" value="ECO:0007669"/>
    <property type="project" value="UniProtKB-ARBA"/>
</dbReference>
<feature type="binding site" evidence="10">
    <location>
        <position position="149"/>
    </location>
    <ligand>
        <name>substrate</name>
    </ligand>
</feature>
<feature type="binding site" evidence="11">
    <location>
        <position position="226"/>
    </location>
    <ligand>
        <name>Zn(2+)</name>
        <dbReference type="ChEBI" id="CHEBI:29105"/>
    </ligand>
</feature>
<evidence type="ECO:0000256" key="9">
    <source>
        <dbReference type="PIRSR" id="PIRSR038994-1"/>
    </source>
</evidence>
<dbReference type="GO" id="GO:0008448">
    <property type="term" value="F:N-acetylglucosamine-6-phosphate deacetylase activity"/>
    <property type="evidence" value="ECO:0007669"/>
    <property type="project" value="UniProtKB-UniRule"/>
</dbReference>
<sequence length="404" mass="43209">MIDKGKLLQFVNCNILRHHNIIREDVWVRDGKIVNPEKIFFDEKIAADQKIDCGGLLLAPGFIDLQINGGFGVDFSNEVENAEAGLRKVAKGLLAHGVTSFCPTIVTSPPQVYDKVLRKIRKQDGSCDGAAVLGIHVEGPFINKEKKGAHPENCILPLEKGYETLVNVYGTLENVAIVTLAPELHNAGEVIAKLTSKGIAVSLGHSVANLHEGEVAVKHGASFITHLFNAMLPFHHRDPGLVGLLASDLIPTGKTIYFGIIADGIHTHPAALRIAHRTHPKGLVLVTDAISAMGLEEGTHRVGQLAVEIREGRAFVAGTNTLCGSIATMDQCIRTFQEATACSIVNAIEAATLHPALTLGISSTKGTLDYGADADFVLLRDGLEVMSTWIAGECVFKDSSAATK</sequence>
<feature type="binding site" evidence="10">
    <location>
        <begin position="322"/>
        <end position="324"/>
    </location>
    <ligand>
        <name>substrate</name>
    </ligand>
</feature>
<evidence type="ECO:0000256" key="8">
    <source>
        <dbReference type="PIRNR" id="PIRNR038994"/>
    </source>
</evidence>
<dbReference type="InterPro" id="IPR003764">
    <property type="entry name" value="GlcNAc_6-P_deAcase"/>
</dbReference>
<feature type="binding site" evidence="10">
    <location>
        <begin position="229"/>
        <end position="230"/>
    </location>
    <ligand>
        <name>substrate</name>
    </ligand>
</feature>
<evidence type="ECO:0000256" key="2">
    <source>
        <dbReference type="ARBA" id="ARBA00011899"/>
    </source>
</evidence>
<dbReference type="PANTHER" id="PTHR11113">
    <property type="entry name" value="N-ACETYLGLUCOSAMINE-6-PHOSPHATE DEACETYLASE"/>
    <property type="match status" value="1"/>
</dbReference>
<reference evidence="13" key="2">
    <citation type="submission" date="2017-10" db="EMBL/GenBank/DDBJ databases">
        <title>Ladona fulva Genome sequencing and assembly.</title>
        <authorList>
            <person name="Murali S."/>
            <person name="Richards S."/>
            <person name="Bandaranaike D."/>
            <person name="Bellair M."/>
            <person name="Blankenburg K."/>
            <person name="Chao H."/>
            <person name="Dinh H."/>
            <person name="Doddapaneni H."/>
            <person name="Dugan-Rocha S."/>
            <person name="Elkadiri S."/>
            <person name="Gnanaolivu R."/>
            <person name="Hernandez B."/>
            <person name="Skinner E."/>
            <person name="Javaid M."/>
            <person name="Lee S."/>
            <person name="Li M."/>
            <person name="Ming W."/>
            <person name="Munidasa M."/>
            <person name="Muniz J."/>
            <person name="Nguyen L."/>
            <person name="Hughes D."/>
            <person name="Osuji N."/>
            <person name="Pu L.-L."/>
            <person name="Puazo M."/>
            <person name="Qu C."/>
            <person name="Quiroz J."/>
            <person name="Raj R."/>
            <person name="Weissenberger G."/>
            <person name="Xin Y."/>
            <person name="Zou X."/>
            <person name="Han Y."/>
            <person name="Worley K."/>
            <person name="Muzny D."/>
            <person name="Gibbs R."/>
        </authorList>
    </citation>
    <scope>NUCLEOTIDE SEQUENCE</scope>
    <source>
        <strain evidence="13">Sampled in the wild</strain>
    </source>
</reference>
<organism evidence="13 14">
    <name type="scientific">Ladona fulva</name>
    <name type="common">Scarce chaser dragonfly</name>
    <name type="synonym">Libellula fulva</name>
    <dbReference type="NCBI Taxonomy" id="123851"/>
    <lineage>
        <taxon>Eukaryota</taxon>
        <taxon>Metazoa</taxon>
        <taxon>Ecdysozoa</taxon>
        <taxon>Arthropoda</taxon>
        <taxon>Hexapoda</taxon>
        <taxon>Insecta</taxon>
        <taxon>Pterygota</taxon>
        <taxon>Palaeoptera</taxon>
        <taxon>Odonata</taxon>
        <taxon>Epiprocta</taxon>
        <taxon>Anisoptera</taxon>
        <taxon>Libelluloidea</taxon>
        <taxon>Libellulidae</taxon>
        <taxon>Ladona</taxon>
    </lineage>
</organism>
<evidence type="ECO:0000256" key="4">
    <source>
        <dbReference type="ARBA" id="ARBA00022723"/>
    </source>
</evidence>
<dbReference type="Proteomes" id="UP000792457">
    <property type="component" value="Unassembled WGS sequence"/>
</dbReference>
<evidence type="ECO:0000259" key="12">
    <source>
        <dbReference type="Pfam" id="PF01979"/>
    </source>
</evidence>
<keyword evidence="5 8" id="KW-0378">Hydrolase</keyword>
<dbReference type="OrthoDB" id="10264777at2759"/>
<evidence type="ECO:0000256" key="11">
    <source>
        <dbReference type="PIRSR" id="PIRSR038994-3"/>
    </source>
</evidence>
<reference evidence="13" key="1">
    <citation type="submission" date="2013-04" db="EMBL/GenBank/DDBJ databases">
        <authorList>
            <person name="Qu J."/>
            <person name="Murali S.C."/>
            <person name="Bandaranaike D."/>
            <person name="Bellair M."/>
            <person name="Blankenburg K."/>
            <person name="Chao H."/>
            <person name="Dinh H."/>
            <person name="Doddapaneni H."/>
            <person name="Downs B."/>
            <person name="Dugan-Rocha S."/>
            <person name="Elkadiri S."/>
            <person name="Gnanaolivu R.D."/>
            <person name="Hernandez B."/>
            <person name="Javaid M."/>
            <person name="Jayaseelan J.C."/>
            <person name="Lee S."/>
            <person name="Li M."/>
            <person name="Ming W."/>
            <person name="Munidasa M."/>
            <person name="Muniz J."/>
            <person name="Nguyen L."/>
            <person name="Ongeri F."/>
            <person name="Osuji N."/>
            <person name="Pu L.-L."/>
            <person name="Puazo M."/>
            <person name="Qu C."/>
            <person name="Quiroz J."/>
            <person name="Raj R."/>
            <person name="Weissenberger G."/>
            <person name="Xin Y."/>
            <person name="Zou X."/>
            <person name="Han Y."/>
            <person name="Richards S."/>
            <person name="Worley K."/>
            <person name="Muzny D."/>
            <person name="Gibbs R."/>
        </authorList>
    </citation>
    <scope>NUCLEOTIDE SEQUENCE</scope>
    <source>
        <strain evidence="13">Sampled in the wild</strain>
    </source>
</reference>
<dbReference type="Pfam" id="PF01979">
    <property type="entry name" value="Amidohydro_1"/>
    <property type="match status" value="1"/>
</dbReference>
<evidence type="ECO:0000256" key="7">
    <source>
        <dbReference type="ARBA" id="ARBA00047647"/>
    </source>
</evidence>
<accession>A0A8K0JX62</accession>
<dbReference type="GO" id="GO:0046872">
    <property type="term" value="F:metal ion binding"/>
    <property type="evidence" value="ECO:0007669"/>
    <property type="project" value="UniProtKB-KW"/>
</dbReference>
<dbReference type="EC" id="3.5.1.25" evidence="2 8"/>
<evidence type="ECO:0000256" key="10">
    <source>
        <dbReference type="PIRSR" id="PIRSR038994-2"/>
    </source>
</evidence>
<dbReference type="InterPro" id="IPR006680">
    <property type="entry name" value="Amidohydro-rel"/>
</dbReference>
<dbReference type="Gene3D" id="2.30.40.10">
    <property type="entry name" value="Urease, subunit C, domain 1"/>
    <property type="match status" value="1"/>
</dbReference>
<evidence type="ECO:0000256" key="5">
    <source>
        <dbReference type="ARBA" id="ARBA00022801"/>
    </source>
</evidence>